<dbReference type="InterPro" id="IPR001647">
    <property type="entry name" value="HTH_TetR"/>
</dbReference>
<evidence type="ECO:0000256" key="1">
    <source>
        <dbReference type="ARBA" id="ARBA00023125"/>
    </source>
</evidence>
<keyword evidence="3" id="KW-1185">Reference proteome</keyword>
<gene>
    <name evidence="2" type="ORF">STSU_033325</name>
</gene>
<organism evidence="2 3">
    <name type="scientific">Streptomyces tsukubensis (strain DSM 42081 / NBRC 108919 / NRRL 18488 / 9993)</name>
    <dbReference type="NCBI Taxonomy" id="1114943"/>
    <lineage>
        <taxon>Bacteria</taxon>
        <taxon>Bacillati</taxon>
        <taxon>Actinomycetota</taxon>
        <taxon>Actinomycetes</taxon>
        <taxon>Kitasatosporales</taxon>
        <taxon>Streptomycetaceae</taxon>
        <taxon>Streptomyces</taxon>
    </lineage>
</organism>
<accession>I2MT48</accession>
<evidence type="ECO:0000313" key="3">
    <source>
        <dbReference type="Proteomes" id="UP000005940"/>
    </source>
</evidence>
<dbReference type="GO" id="GO:0003700">
    <property type="term" value="F:DNA-binding transcription factor activity"/>
    <property type="evidence" value="ECO:0007669"/>
    <property type="project" value="TreeGrafter"/>
</dbReference>
<protein>
    <submittedName>
        <fullName evidence="2">TetR/AcrR family transcriptional regulator</fullName>
    </submittedName>
</protein>
<dbReference type="PRINTS" id="PR00455">
    <property type="entry name" value="HTHTETR"/>
</dbReference>
<dbReference type="PANTHER" id="PTHR30055:SF146">
    <property type="entry name" value="HTH-TYPE TRANSCRIPTIONAL DUAL REGULATOR CECR"/>
    <property type="match status" value="1"/>
</dbReference>
<dbReference type="Proteomes" id="UP000005940">
    <property type="component" value="Chromosome"/>
</dbReference>
<dbReference type="SUPFAM" id="SSF46689">
    <property type="entry name" value="Homeodomain-like"/>
    <property type="match status" value="1"/>
</dbReference>
<dbReference type="EMBL" id="CP029159">
    <property type="protein sequence ID" value="QKM71268.1"/>
    <property type="molecule type" value="Genomic_DNA"/>
</dbReference>
<name>I2MT48_STRT9</name>
<dbReference type="InterPro" id="IPR050109">
    <property type="entry name" value="HTH-type_TetR-like_transc_reg"/>
</dbReference>
<evidence type="ECO:0000313" key="2">
    <source>
        <dbReference type="EMBL" id="QKM71268.1"/>
    </source>
</evidence>
<dbReference type="RefSeq" id="WP_006351087.1">
    <property type="nucleotide sequence ID" value="NZ_CP029159.1"/>
</dbReference>
<keyword evidence="1" id="KW-0238">DNA-binding</keyword>
<dbReference type="AlphaFoldDB" id="I2MT48"/>
<proteinExistence type="predicted"/>
<dbReference type="Pfam" id="PF00440">
    <property type="entry name" value="TetR_N"/>
    <property type="match status" value="1"/>
</dbReference>
<dbReference type="PROSITE" id="PS50977">
    <property type="entry name" value="HTH_TETR_2"/>
    <property type="match status" value="1"/>
</dbReference>
<dbReference type="Gene3D" id="1.10.357.10">
    <property type="entry name" value="Tetracycline Repressor, domain 2"/>
    <property type="match status" value="1"/>
</dbReference>
<dbReference type="InterPro" id="IPR009057">
    <property type="entry name" value="Homeodomain-like_sf"/>
</dbReference>
<sequence length="191" mass="20739">MLEAALRLFSERGWSRTTVEDIARAAEVGVQTVYFTFGTKRALLKEVLDIAIAGDADPVATLDRSWANEVLGEPDPAAQLALQAAGARRILERAAPVLEVVRAVAACDPELAGLWRTNAEQRHTVQLRFAEALTVKTGGALRDGHDAGSAADVAMTVLGPETYELLVGRRGWSPDRWERWAADALVRQLLP</sequence>
<dbReference type="GO" id="GO:0000976">
    <property type="term" value="F:transcription cis-regulatory region binding"/>
    <property type="evidence" value="ECO:0007669"/>
    <property type="project" value="TreeGrafter"/>
</dbReference>
<reference evidence="2 3" key="1">
    <citation type="journal article" date="2012" name="J. Bacteriol.">
        <title>Draft genome of Streptomyces tsukubaensis NRRL 18488, the producer of the clinically important immunosuppressant tacrolimus (FK506).</title>
        <authorList>
            <person name="Barreiro C."/>
            <person name="Prieto C."/>
            <person name="Sola-Landa A."/>
            <person name="Solera E."/>
            <person name="Martinez-Castro M."/>
            <person name="Perez-Redondo R."/>
            <person name="Garcia-Estrada C."/>
            <person name="Aparicio J.F."/>
            <person name="Fernandez-Martinez L.T."/>
            <person name="Santos-Aberturas J."/>
            <person name="Salehi-Najafabadi Z."/>
            <person name="Rodriguez-Garcia A."/>
            <person name="Tauch A."/>
            <person name="Martin J.F."/>
        </authorList>
    </citation>
    <scope>NUCLEOTIDE SEQUENCE [LARGE SCALE GENOMIC DNA]</scope>
    <source>
        <strain evidence="3">DSM 42081 / NBRC 108919 / NRRL 18488 / 9993</strain>
    </source>
</reference>
<dbReference type="PANTHER" id="PTHR30055">
    <property type="entry name" value="HTH-TYPE TRANSCRIPTIONAL REGULATOR RUTR"/>
    <property type="match status" value="1"/>
</dbReference>